<dbReference type="Pfam" id="PF11305">
    <property type="entry name" value="DUF3107"/>
    <property type="match status" value="1"/>
</dbReference>
<dbReference type="EMBL" id="DQID01000279">
    <property type="protein sequence ID" value="HCT15257.1"/>
    <property type="molecule type" value="Genomic_DNA"/>
</dbReference>
<reference evidence="1 2" key="1">
    <citation type="journal article" date="2018" name="Nat. Biotechnol.">
        <title>A standardized bacterial taxonomy based on genome phylogeny substantially revises the tree of life.</title>
        <authorList>
            <person name="Parks D.H."/>
            <person name="Chuvochina M."/>
            <person name="Waite D.W."/>
            <person name="Rinke C."/>
            <person name="Skarshewski A."/>
            <person name="Chaumeil P.A."/>
            <person name="Hugenholtz P."/>
        </authorList>
    </citation>
    <scope>NUCLEOTIDE SEQUENCE [LARGE SCALE GENOMIC DNA]</scope>
    <source>
        <strain evidence="1">UBA11247</strain>
    </source>
</reference>
<dbReference type="RefSeq" id="WP_010119663.1">
    <property type="nucleotide sequence ID" value="NZ_DAITTW010000041.1"/>
</dbReference>
<name>A0A3D4T1V6_9CORY</name>
<accession>A0A3D4T1V6</accession>
<gene>
    <name evidence="1" type="ORF">DIW82_10875</name>
</gene>
<sequence>MDIKVGFVSSPRDLVINSKDEDRDALLGRVEEFLGKDSGVLKLEDSKGAVVVVVREQVAYIEVGAAVARAVGFI</sequence>
<dbReference type="InterPro" id="IPR021456">
    <property type="entry name" value="DUF3107"/>
</dbReference>
<dbReference type="Proteomes" id="UP000261739">
    <property type="component" value="Unassembled WGS sequence"/>
</dbReference>
<dbReference type="AlphaFoldDB" id="A0A3D4T1V6"/>
<comment type="caution">
    <text evidence="1">The sequence shown here is derived from an EMBL/GenBank/DDBJ whole genome shotgun (WGS) entry which is preliminary data.</text>
</comment>
<proteinExistence type="predicted"/>
<dbReference type="STRING" id="863239.GCA_000213935_02029"/>
<evidence type="ECO:0000313" key="1">
    <source>
        <dbReference type="EMBL" id="HCT15257.1"/>
    </source>
</evidence>
<protein>
    <submittedName>
        <fullName evidence="1">DUF3107 domain-containing protein</fullName>
    </submittedName>
</protein>
<organism evidence="1 2">
    <name type="scientific">Corynebacterium nuruki</name>
    <dbReference type="NCBI Taxonomy" id="1032851"/>
    <lineage>
        <taxon>Bacteria</taxon>
        <taxon>Bacillati</taxon>
        <taxon>Actinomycetota</taxon>
        <taxon>Actinomycetes</taxon>
        <taxon>Mycobacteriales</taxon>
        <taxon>Corynebacteriaceae</taxon>
        <taxon>Corynebacterium</taxon>
    </lineage>
</organism>
<evidence type="ECO:0000313" key="2">
    <source>
        <dbReference type="Proteomes" id="UP000261739"/>
    </source>
</evidence>